<feature type="active site" evidence="3">
    <location>
        <position position="29"/>
    </location>
</feature>
<proteinExistence type="inferred from homology"/>
<sequence length="322" mass="36243">MSILGFPAPGEVHIINLKIAGINFRMLFDTGSADFWVLSSEIPIHRRRSHAGYVPTRTKELRGSSFRAQYLDGCTAEGKVYLDSVTLGLMTLTGQAFGVASNATDDFFDRLPDGVLGMSFDSISSIKPRVTGMSFWDNLKKELARPIFAVALKRGKTGTIDFGYTNGHNYLGRLAYLPVDPRRKFWAINVFGLEVLSTRLMSSYSALIDTGSTMIKLPPEDVRTYYRHVPQARKDEQNGYWYFPCGTILPDMKLLLATYKARIWGDFMNLGYYSRERRLCLGAVQECTDGRYFILGAAFLHTHYVVFEPEIPRIGIATLVNP</sequence>
<feature type="active site" evidence="3">
    <location>
        <position position="209"/>
    </location>
</feature>
<reference evidence="5 6" key="1">
    <citation type="submission" date="2015-07" db="EMBL/GenBank/DDBJ databases">
        <title>Emmonsia species relationships and genome sequence.</title>
        <authorList>
            <person name="Cuomo C.A."/>
            <person name="Schwartz I.S."/>
            <person name="Kenyon C."/>
            <person name="de Hoog G.S."/>
            <person name="Govender N.P."/>
            <person name="Botha A."/>
            <person name="Moreno L."/>
            <person name="de Vries M."/>
            <person name="Munoz J.F."/>
            <person name="Stielow J.B."/>
        </authorList>
    </citation>
    <scope>NUCLEOTIDE SEQUENCE [LARGE SCALE GENOMIC DNA]</scope>
    <source>
        <strain evidence="5 6">CBS 136260</strain>
    </source>
</reference>
<dbReference type="GO" id="GO:0004190">
    <property type="term" value="F:aspartic-type endopeptidase activity"/>
    <property type="evidence" value="ECO:0007669"/>
    <property type="project" value="InterPro"/>
</dbReference>
<dbReference type="InterPro" id="IPR021109">
    <property type="entry name" value="Peptidase_aspartic_dom_sf"/>
</dbReference>
<feature type="domain" description="Peptidase A1" evidence="4">
    <location>
        <begin position="13"/>
        <end position="317"/>
    </location>
</feature>
<evidence type="ECO:0000256" key="1">
    <source>
        <dbReference type="ARBA" id="ARBA00007447"/>
    </source>
</evidence>
<dbReference type="Gene3D" id="2.40.70.10">
    <property type="entry name" value="Acid Proteases"/>
    <property type="match status" value="2"/>
</dbReference>
<dbReference type="Proteomes" id="UP000091918">
    <property type="component" value="Unassembled WGS sequence"/>
</dbReference>
<keyword evidence="6" id="KW-1185">Reference proteome</keyword>
<dbReference type="InterPro" id="IPR033121">
    <property type="entry name" value="PEPTIDASE_A1"/>
</dbReference>
<dbReference type="PANTHER" id="PTHR47966:SF2">
    <property type="entry name" value="ASPERGILLOPEPSIN-1-RELATED"/>
    <property type="match status" value="1"/>
</dbReference>
<dbReference type="GO" id="GO:0006508">
    <property type="term" value="P:proteolysis"/>
    <property type="evidence" value="ECO:0007669"/>
    <property type="project" value="InterPro"/>
</dbReference>
<evidence type="ECO:0000256" key="2">
    <source>
        <dbReference type="ARBA" id="ARBA00022801"/>
    </source>
</evidence>
<evidence type="ECO:0000313" key="5">
    <source>
        <dbReference type="EMBL" id="OAX77445.1"/>
    </source>
</evidence>
<dbReference type="OrthoDB" id="2747330at2759"/>
<name>A0A1B7NKY3_9EURO</name>
<dbReference type="SUPFAM" id="SSF50630">
    <property type="entry name" value="Acid proteases"/>
    <property type="match status" value="1"/>
</dbReference>
<comment type="caution">
    <text evidence="5">The sequence shown here is derived from an EMBL/GenBank/DDBJ whole genome shotgun (WGS) entry which is preliminary data.</text>
</comment>
<gene>
    <name evidence="5" type="ORF">ACJ72_08256</name>
</gene>
<dbReference type="AlphaFoldDB" id="A0A1B7NKY3"/>
<keyword evidence="2" id="KW-0378">Hydrolase</keyword>
<evidence type="ECO:0000256" key="3">
    <source>
        <dbReference type="PIRSR" id="PIRSR601461-1"/>
    </source>
</evidence>
<protein>
    <recommendedName>
        <fullName evidence="4">Peptidase A1 domain-containing protein</fullName>
    </recommendedName>
</protein>
<dbReference type="STRING" id="1658172.A0A1B7NKY3"/>
<evidence type="ECO:0000259" key="4">
    <source>
        <dbReference type="PROSITE" id="PS51767"/>
    </source>
</evidence>
<dbReference type="InterPro" id="IPR001461">
    <property type="entry name" value="Aspartic_peptidase_A1"/>
</dbReference>
<dbReference type="PROSITE" id="PS51767">
    <property type="entry name" value="PEPTIDASE_A1"/>
    <property type="match status" value="1"/>
</dbReference>
<organism evidence="5 6">
    <name type="scientific">Emergomyces africanus</name>
    <dbReference type="NCBI Taxonomy" id="1955775"/>
    <lineage>
        <taxon>Eukaryota</taxon>
        <taxon>Fungi</taxon>
        <taxon>Dikarya</taxon>
        <taxon>Ascomycota</taxon>
        <taxon>Pezizomycotina</taxon>
        <taxon>Eurotiomycetes</taxon>
        <taxon>Eurotiomycetidae</taxon>
        <taxon>Onygenales</taxon>
        <taxon>Ajellomycetaceae</taxon>
        <taxon>Emergomyces</taxon>
    </lineage>
</organism>
<dbReference type="Pfam" id="PF00026">
    <property type="entry name" value="Asp"/>
    <property type="match status" value="1"/>
</dbReference>
<comment type="similarity">
    <text evidence="1">Belongs to the peptidase A1 family.</text>
</comment>
<accession>A0A1B7NKY3</accession>
<dbReference type="PRINTS" id="PR00792">
    <property type="entry name" value="PEPSIN"/>
</dbReference>
<dbReference type="PANTHER" id="PTHR47966">
    <property type="entry name" value="BETA-SITE APP-CLEAVING ENZYME, ISOFORM A-RELATED"/>
    <property type="match status" value="1"/>
</dbReference>
<evidence type="ECO:0000313" key="6">
    <source>
        <dbReference type="Proteomes" id="UP000091918"/>
    </source>
</evidence>
<dbReference type="EMBL" id="LGUA01002523">
    <property type="protein sequence ID" value="OAX77445.1"/>
    <property type="molecule type" value="Genomic_DNA"/>
</dbReference>